<dbReference type="AlphaFoldDB" id="A0A0V0HVL2"/>
<sequence length="99" mass="11287">MMDQLQSLPFAYSIRKATLVLADYYISSLETTIQHLVLRLSKQFDLPCSFFKCLTLTHLFPQNCLLLPPPNFQGFVSLISLDLCLKVSSLIARCLSNWC</sequence>
<protein>
    <submittedName>
        <fullName evidence="1">Putative ovule protein</fullName>
    </submittedName>
</protein>
<evidence type="ECO:0000313" key="1">
    <source>
        <dbReference type="EMBL" id="JAP24398.1"/>
    </source>
</evidence>
<dbReference type="EMBL" id="GEDG01014429">
    <property type="protein sequence ID" value="JAP24398.1"/>
    <property type="molecule type" value="Transcribed_RNA"/>
</dbReference>
<accession>A0A0V0HVL2</accession>
<organism evidence="1">
    <name type="scientific">Solanum chacoense</name>
    <name type="common">Chaco potato</name>
    <dbReference type="NCBI Taxonomy" id="4108"/>
    <lineage>
        <taxon>Eukaryota</taxon>
        <taxon>Viridiplantae</taxon>
        <taxon>Streptophyta</taxon>
        <taxon>Embryophyta</taxon>
        <taxon>Tracheophyta</taxon>
        <taxon>Spermatophyta</taxon>
        <taxon>Magnoliopsida</taxon>
        <taxon>eudicotyledons</taxon>
        <taxon>Gunneridae</taxon>
        <taxon>Pentapetalae</taxon>
        <taxon>asterids</taxon>
        <taxon>lamiids</taxon>
        <taxon>Solanales</taxon>
        <taxon>Solanaceae</taxon>
        <taxon>Solanoideae</taxon>
        <taxon>Solaneae</taxon>
        <taxon>Solanum</taxon>
    </lineage>
</organism>
<name>A0A0V0HVL2_SOLCH</name>
<proteinExistence type="predicted"/>
<reference evidence="1" key="1">
    <citation type="submission" date="2015-12" db="EMBL/GenBank/DDBJ databases">
        <title>Gene expression during late stages of embryo sac development: a critical building block for successful pollen-pistil interactions.</title>
        <authorList>
            <person name="Liu Y."/>
            <person name="Joly V."/>
            <person name="Sabar M."/>
            <person name="Matton D.P."/>
        </authorList>
    </citation>
    <scope>NUCLEOTIDE SEQUENCE</scope>
</reference>